<evidence type="ECO:0000313" key="8">
    <source>
        <dbReference type="EMBL" id="KGO99789.1"/>
    </source>
</evidence>
<evidence type="ECO:0000256" key="5">
    <source>
        <dbReference type="ARBA" id="ARBA00048200"/>
    </source>
</evidence>
<evidence type="ECO:0000259" key="7">
    <source>
        <dbReference type="Pfam" id="PF04321"/>
    </source>
</evidence>
<dbReference type="Pfam" id="PF04321">
    <property type="entry name" value="RmlD_sub_bind"/>
    <property type="match status" value="1"/>
</dbReference>
<keyword evidence="6" id="KW-0560">Oxidoreductase</keyword>
<evidence type="ECO:0000256" key="6">
    <source>
        <dbReference type="RuleBase" id="RU364082"/>
    </source>
</evidence>
<dbReference type="InterPro" id="IPR005913">
    <property type="entry name" value="dTDP_dehydrorham_reduct"/>
</dbReference>
<gene>
    <name evidence="8" type="ORF">N791_13885</name>
</gene>
<dbReference type="InterPro" id="IPR029903">
    <property type="entry name" value="RmlD-like-bd"/>
</dbReference>
<dbReference type="STRING" id="1385515.GCA_000423325_02056"/>
<feature type="domain" description="RmlD-like substrate binding" evidence="7">
    <location>
        <begin position="1"/>
        <end position="295"/>
    </location>
</feature>
<dbReference type="PANTHER" id="PTHR10491">
    <property type="entry name" value="DTDP-4-DEHYDRORHAMNOSE REDUCTASE"/>
    <property type="match status" value="1"/>
</dbReference>
<comment type="pathway">
    <text evidence="1 6">Carbohydrate biosynthesis; dTDP-L-rhamnose biosynthesis.</text>
</comment>
<dbReference type="eggNOG" id="COG1091">
    <property type="taxonomic scope" value="Bacteria"/>
</dbReference>
<comment type="caution">
    <text evidence="8">The sequence shown here is derived from an EMBL/GenBank/DDBJ whole genome shotgun (WGS) entry which is preliminary data.</text>
</comment>
<dbReference type="GO" id="GO:0009243">
    <property type="term" value="P:O antigen biosynthetic process"/>
    <property type="evidence" value="ECO:0007669"/>
    <property type="project" value="UniProtKB-UniPathway"/>
</dbReference>
<dbReference type="NCBIfam" id="TIGR01214">
    <property type="entry name" value="rmlD"/>
    <property type="match status" value="1"/>
</dbReference>
<keyword evidence="6" id="KW-0521">NADP</keyword>
<evidence type="ECO:0000256" key="1">
    <source>
        <dbReference type="ARBA" id="ARBA00004781"/>
    </source>
</evidence>
<dbReference type="Gene3D" id="3.40.50.720">
    <property type="entry name" value="NAD(P)-binding Rossmann-like Domain"/>
    <property type="match status" value="1"/>
</dbReference>
<dbReference type="SUPFAM" id="SSF51735">
    <property type="entry name" value="NAD(P)-binding Rossmann-fold domains"/>
    <property type="match status" value="1"/>
</dbReference>
<dbReference type="PANTHER" id="PTHR10491:SF4">
    <property type="entry name" value="METHIONINE ADENOSYLTRANSFERASE 2 SUBUNIT BETA"/>
    <property type="match status" value="1"/>
</dbReference>
<keyword evidence="9" id="KW-1185">Reference proteome</keyword>
<comment type="cofactor">
    <cofactor evidence="6">
        <name>Mg(2+)</name>
        <dbReference type="ChEBI" id="CHEBI:18420"/>
    </cofactor>
    <text evidence="6">Binds 1 Mg(2+) ion per monomer.</text>
</comment>
<dbReference type="EC" id="1.1.1.133" evidence="3 6"/>
<dbReference type="UniPathway" id="UPA00281"/>
<reference evidence="8 9" key="1">
    <citation type="submission" date="2013-08" db="EMBL/GenBank/DDBJ databases">
        <title>Genomic analysis of Lysobacter defluvii.</title>
        <authorList>
            <person name="Wang Q."/>
            <person name="Wang G."/>
        </authorList>
    </citation>
    <scope>NUCLEOTIDE SEQUENCE [LARGE SCALE GENOMIC DNA]</scope>
    <source>
        <strain evidence="8 9">IMMIB APB-9</strain>
    </source>
</reference>
<comment type="catalytic activity">
    <reaction evidence="5 6">
        <text>dTDP-beta-L-rhamnose + NADP(+) = dTDP-4-dehydro-beta-L-rhamnose + NADPH + H(+)</text>
        <dbReference type="Rhea" id="RHEA:21796"/>
        <dbReference type="ChEBI" id="CHEBI:15378"/>
        <dbReference type="ChEBI" id="CHEBI:57510"/>
        <dbReference type="ChEBI" id="CHEBI:57783"/>
        <dbReference type="ChEBI" id="CHEBI:58349"/>
        <dbReference type="ChEBI" id="CHEBI:62830"/>
        <dbReference type="EC" id="1.1.1.133"/>
    </reaction>
</comment>
<accession>A0A0A0MB55</accession>
<dbReference type="Gene3D" id="3.90.25.10">
    <property type="entry name" value="UDP-galactose 4-epimerase, domain 1"/>
    <property type="match status" value="1"/>
</dbReference>
<dbReference type="InterPro" id="IPR036291">
    <property type="entry name" value="NAD(P)-bd_dom_sf"/>
</dbReference>
<dbReference type="AlphaFoldDB" id="A0A0A0MB55"/>
<comment type="function">
    <text evidence="6">Catalyzes the reduction of dTDP-6-deoxy-L-lyxo-4-hexulose to yield dTDP-L-rhamnose.</text>
</comment>
<dbReference type="GO" id="GO:0008831">
    <property type="term" value="F:dTDP-4-dehydrorhamnose reductase activity"/>
    <property type="evidence" value="ECO:0007669"/>
    <property type="project" value="UniProtKB-EC"/>
</dbReference>
<evidence type="ECO:0000256" key="2">
    <source>
        <dbReference type="ARBA" id="ARBA00010944"/>
    </source>
</evidence>
<organism evidence="8 9">
    <name type="scientific">Lysobacter defluvii IMMIB APB-9 = DSM 18482</name>
    <dbReference type="NCBI Taxonomy" id="1385515"/>
    <lineage>
        <taxon>Bacteria</taxon>
        <taxon>Pseudomonadati</taxon>
        <taxon>Pseudomonadota</taxon>
        <taxon>Gammaproteobacteria</taxon>
        <taxon>Lysobacterales</taxon>
        <taxon>Lysobacteraceae</taxon>
        <taxon>Novilysobacter</taxon>
    </lineage>
</organism>
<sequence length="297" mass="32068">MRILLTGANGQLGTELRRSLAPLGELVSSTRGGTLSDGAACERADLGQPGSLAELIDRARPDVVVNAAAYTAVDRAESEPDLAFRINAEAVGELARACAAAGARLIHYSTDYVFSGENERPWREDDPTGPVNTYGASKLAGEEEIRASGCQHMIFRIAWVYAAHGHNFLRTMLRLAGEREVIQVVDDQHGTPTPAHWVANASAKVIAAGHRGSGTWHLAPQGQTTWYRFADSIFRIAREKGLPVRSQEIAAVSSEAYAAGASRPRQSVLDSRRASLELGIQLPGWRQGLCEVLEQCK</sequence>
<protein>
    <recommendedName>
        <fullName evidence="4 6">dTDP-4-dehydrorhamnose reductase</fullName>
        <ecNumber evidence="3 6">1.1.1.133</ecNumber>
    </recommendedName>
</protein>
<dbReference type="FunFam" id="3.40.50.720:FF:000159">
    <property type="entry name" value="dTDP-4-dehydrorhamnose reductase"/>
    <property type="match status" value="1"/>
</dbReference>
<evidence type="ECO:0000256" key="3">
    <source>
        <dbReference type="ARBA" id="ARBA00012929"/>
    </source>
</evidence>
<dbReference type="Proteomes" id="UP000030003">
    <property type="component" value="Unassembled WGS sequence"/>
</dbReference>
<evidence type="ECO:0000313" key="9">
    <source>
        <dbReference type="Proteomes" id="UP000030003"/>
    </source>
</evidence>
<dbReference type="UniPathway" id="UPA00124"/>
<proteinExistence type="inferred from homology"/>
<dbReference type="GO" id="GO:0019305">
    <property type="term" value="P:dTDP-rhamnose biosynthetic process"/>
    <property type="evidence" value="ECO:0007669"/>
    <property type="project" value="UniProtKB-UniPathway"/>
</dbReference>
<dbReference type="CDD" id="cd05254">
    <property type="entry name" value="dTDP_HR_like_SDR_e"/>
    <property type="match status" value="1"/>
</dbReference>
<comment type="similarity">
    <text evidence="2 6">Belongs to the dTDP-4-dehydrorhamnose reductase family.</text>
</comment>
<dbReference type="OrthoDB" id="9803892at2"/>
<name>A0A0A0MB55_9GAMM</name>
<evidence type="ECO:0000256" key="4">
    <source>
        <dbReference type="ARBA" id="ARBA00017099"/>
    </source>
</evidence>
<dbReference type="GO" id="GO:0005829">
    <property type="term" value="C:cytosol"/>
    <property type="evidence" value="ECO:0007669"/>
    <property type="project" value="TreeGrafter"/>
</dbReference>
<dbReference type="RefSeq" id="WP_027070727.1">
    <property type="nucleotide sequence ID" value="NZ_AVBH01000003.1"/>
</dbReference>
<dbReference type="EMBL" id="AVBH01000003">
    <property type="protein sequence ID" value="KGO99789.1"/>
    <property type="molecule type" value="Genomic_DNA"/>
</dbReference>